<evidence type="ECO:0000256" key="2">
    <source>
        <dbReference type="ARBA" id="ARBA00022448"/>
    </source>
</evidence>
<dbReference type="AlphaFoldDB" id="A0A512NPC1"/>
<protein>
    <submittedName>
        <fullName evidence="7">ABC transporter substrate-binding protein</fullName>
    </submittedName>
</protein>
<evidence type="ECO:0000313" key="7">
    <source>
        <dbReference type="EMBL" id="GEP60790.1"/>
    </source>
</evidence>
<keyword evidence="4" id="KW-0029">Amino-acid transport</keyword>
<evidence type="ECO:0000256" key="5">
    <source>
        <dbReference type="SAM" id="SignalP"/>
    </source>
</evidence>
<dbReference type="PRINTS" id="PR00337">
    <property type="entry name" value="LEUILEVALBP"/>
</dbReference>
<keyword evidence="8" id="KW-1185">Reference proteome</keyword>
<dbReference type="OrthoDB" id="9791590at2"/>
<feature type="signal peptide" evidence="5">
    <location>
        <begin position="1"/>
        <end position="22"/>
    </location>
</feature>
<comment type="similarity">
    <text evidence="1">Belongs to the leucine-binding protein family.</text>
</comment>
<keyword evidence="2" id="KW-0813">Transport</keyword>
<sequence length="381" mass="40169">MKKGLIAATLAAAVLLAGSASAQIKIGFHAPQSGPAAADGKSSTIGAEIARDWINEKGGVLGQKIELVIYDDQNKPDQSVPIANKLIGQDKVVAAISGSYSGPTRAAAAVFQQARIPYISAYGVHPDITKEGNWAFRGVQLGQPQGKGAAKFIADKFGKVKVAMLTMNNDFGQSIAEGFKEEAQKLGLTLVKEYTFGLGERQFGPIVASVKNDNPDVIYAIGYYFVGGPLVAQVRAGGLKQPIVAAQAFDSMKLIEIAKDAAEGIYIVGGMDRGRKDPADFQPYLAEFKKRAGYDAEAVSANCYSAVMLMADAIKRAGSTDPAKIRDALAATKDFAMLTGPLGYFNSVGELYSPLEVTQVKGGQFVGVTVIDDQAILAPPK</sequence>
<dbReference type="SUPFAM" id="SSF53822">
    <property type="entry name" value="Periplasmic binding protein-like I"/>
    <property type="match status" value="1"/>
</dbReference>
<dbReference type="PANTHER" id="PTHR30483">
    <property type="entry name" value="LEUCINE-SPECIFIC-BINDING PROTEIN"/>
    <property type="match status" value="1"/>
</dbReference>
<dbReference type="InterPro" id="IPR028082">
    <property type="entry name" value="Peripla_BP_I"/>
</dbReference>
<dbReference type="Pfam" id="PF13458">
    <property type="entry name" value="Peripla_BP_6"/>
    <property type="match status" value="1"/>
</dbReference>
<comment type="caution">
    <text evidence="7">The sequence shown here is derived from an EMBL/GenBank/DDBJ whole genome shotgun (WGS) entry which is preliminary data.</text>
</comment>
<dbReference type="InterPro" id="IPR051010">
    <property type="entry name" value="BCAA_transport"/>
</dbReference>
<keyword evidence="3 5" id="KW-0732">Signal</keyword>
<feature type="domain" description="Leucine-binding protein" evidence="6">
    <location>
        <begin position="23"/>
        <end position="363"/>
    </location>
</feature>
<organism evidence="7 8">
    <name type="scientific">Reyranella soli</name>
    <dbReference type="NCBI Taxonomy" id="1230389"/>
    <lineage>
        <taxon>Bacteria</taxon>
        <taxon>Pseudomonadati</taxon>
        <taxon>Pseudomonadota</taxon>
        <taxon>Alphaproteobacteria</taxon>
        <taxon>Hyphomicrobiales</taxon>
        <taxon>Reyranellaceae</taxon>
        <taxon>Reyranella</taxon>
    </lineage>
</organism>
<evidence type="ECO:0000313" key="8">
    <source>
        <dbReference type="Proteomes" id="UP000321058"/>
    </source>
</evidence>
<evidence type="ECO:0000256" key="3">
    <source>
        <dbReference type="ARBA" id="ARBA00022729"/>
    </source>
</evidence>
<evidence type="ECO:0000256" key="4">
    <source>
        <dbReference type="ARBA" id="ARBA00022970"/>
    </source>
</evidence>
<dbReference type="PANTHER" id="PTHR30483:SF6">
    <property type="entry name" value="PERIPLASMIC BINDING PROTEIN OF ABC TRANSPORTER FOR NATURAL AMINO ACIDS"/>
    <property type="match status" value="1"/>
</dbReference>
<dbReference type="Proteomes" id="UP000321058">
    <property type="component" value="Unassembled WGS sequence"/>
</dbReference>
<name>A0A512NPC1_9HYPH</name>
<dbReference type="InterPro" id="IPR000709">
    <property type="entry name" value="Leu_Ile_Val-bd"/>
</dbReference>
<evidence type="ECO:0000256" key="1">
    <source>
        <dbReference type="ARBA" id="ARBA00010062"/>
    </source>
</evidence>
<dbReference type="GO" id="GO:0006865">
    <property type="term" value="P:amino acid transport"/>
    <property type="evidence" value="ECO:0007669"/>
    <property type="project" value="UniProtKB-KW"/>
</dbReference>
<gene>
    <name evidence="7" type="ORF">RSO01_79560</name>
</gene>
<reference evidence="7 8" key="1">
    <citation type="submission" date="2019-07" db="EMBL/GenBank/DDBJ databases">
        <title>Whole genome shotgun sequence of Reyranella soli NBRC 108950.</title>
        <authorList>
            <person name="Hosoyama A."/>
            <person name="Uohara A."/>
            <person name="Ohji S."/>
            <person name="Ichikawa N."/>
        </authorList>
    </citation>
    <scope>NUCLEOTIDE SEQUENCE [LARGE SCALE GENOMIC DNA]</scope>
    <source>
        <strain evidence="7 8">NBRC 108950</strain>
    </source>
</reference>
<dbReference type="InterPro" id="IPR028081">
    <property type="entry name" value="Leu-bd"/>
</dbReference>
<accession>A0A512NPC1</accession>
<evidence type="ECO:0000259" key="6">
    <source>
        <dbReference type="Pfam" id="PF13458"/>
    </source>
</evidence>
<dbReference type="Gene3D" id="3.40.50.2300">
    <property type="match status" value="2"/>
</dbReference>
<dbReference type="RefSeq" id="WP_147156122.1">
    <property type="nucleotide sequence ID" value="NZ_BKAJ01000183.1"/>
</dbReference>
<proteinExistence type="inferred from homology"/>
<dbReference type="EMBL" id="BKAJ01000183">
    <property type="protein sequence ID" value="GEP60790.1"/>
    <property type="molecule type" value="Genomic_DNA"/>
</dbReference>
<feature type="chain" id="PRO_5022218019" evidence="5">
    <location>
        <begin position="23"/>
        <end position="381"/>
    </location>
</feature>